<reference evidence="1 2" key="1">
    <citation type="submission" date="2016-07" db="EMBL/GenBank/DDBJ databases">
        <title>Multiple horizontal gene transfer events from other fungi enriched the ability of initially mycotrophic Trichoderma (Ascomycota) to feed on dead plant biomass.</title>
        <authorList>
            <consortium name="DOE Joint Genome Institute"/>
            <person name="Aerts A."/>
            <person name="Atanasova L."/>
            <person name="Chenthamara K."/>
            <person name="Zhang J."/>
            <person name="Grujic M."/>
            <person name="Henrissat B."/>
            <person name="Kuo A."/>
            <person name="Salamov A."/>
            <person name="Lipzen A."/>
            <person name="Labutti K."/>
            <person name="Barry K."/>
            <person name="Miao Y."/>
            <person name="Rahimi M.J."/>
            <person name="Shen Q."/>
            <person name="Grigoriev I.V."/>
            <person name="Kubicek C.P."/>
            <person name="Druzhinina I.S."/>
        </authorList>
    </citation>
    <scope>NUCLEOTIDE SEQUENCE [LARGE SCALE GENOMIC DNA]</scope>
    <source>
        <strain evidence="1 2">ATCC 18648</strain>
    </source>
</reference>
<sequence length="159" mass="17543">MIHLGRWLSYGWPLSRRNVPLAWRVEAPRAPCFLSRTSSKLVRSELPSTHTMTLQLAVMLSDPHPDQLCGTRCRPVESGHRPWQVLVLAFWGAGVLGCRCSGVQVFWGAGVLGCIILIGGGLGDSGRSPSLRFTKRTELNVYRLWVSVVAPAARPRSKP</sequence>
<proteinExistence type="predicted"/>
<dbReference type="EMBL" id="KZ679142">
    <property type="protein sequence ID" value="PTB72327.1"/>
    <property type="molecule type" value="Genomic_DNA"/>
</dbReference>
<dbReference type="AlphaFoldDB" id="A0A2T4BSN1"/>
<organism evidence="1 2">
    <name type="scientific">Trichoderma longibrachiatum ATCC 18648</name>
    <dbReference type="NCBI Taxonomy" id="983965"/>
    <lineage>
        <taxon>Eukaryota</taxon>
        <taxon>Fungi</taxon>
        <taxon>Dikarya</taxon>
        <taxon>Ascomycota</taxon>
        <taxon>Pezizomycotina</taxon>
        <taxon>Sordariomycetes</taxon>
        <taxon>Hypocreomycetidae</taxon>
        <taxon>Hypocreales</taxon>
        <taxon>Hypocreaceae</taxon>
        <taxon>Trichoderma</taxon>
    </lineage>
</organism>
<evidence type="ECO:0000313" key="1">
    <source>
        <dbReference type="EMBL" id="PTB72327.1"/>
    </source>
</evidence>
<name>A0A2T4BSN1_TRILO</name>
<dbReference type="Proteomes" id="UP000240760">
    <property type="component" value="Unassembled WGS sequence"/>
</dbReference>
<accession>A0A2T4BSN1</accession>
<keyword evidence="2" id="KW-1185">Reference proteome</keyword>
<gene>
    <name evidence="1" type="ORF">M440DRAFT_164886</name>
</gene>
<protein>
    <submittedName>
        <fullName evidence="1">Uncharacterized protein</fullName>
    </submittedName>
</protein>
<evidence type="ECO:0000313" key="2">
    <source>
        <dbReference type="Proteomes" id="UP000240760"/>
    </source>
</evidence>